<evidence type="ECO:0000256" key="1">
    <source>
        <dbReference type="SAM" id="MobiDB-lite"/>
    </source>
</evidence>
<evidence type="ECO:0000313" key="2">
    <source>
        <dbReference type="EMBL" id="KAI5317118.1"/>
    </source>
</evidence>
<proteinExistence type="predicted"/>
<name>A0AAD4V2H6_PRUDU</name>
<comment type="caution">
    <text evidence="2">The sequence shown here is derived from an EMBL/GenBank/DDBJ whole genome shotgun (WGS) entry which is preliminary data.</text>
</comment>
<feature type="region of interest" description="Disordered" evidence="1">
    <location>
        <begin position="1"/>
        <end position="28"/>
    </location>
</feature>
<gene>
    <name evidence="2" type="ORF">L3X38_036825</name>
</gene>
<protein>
    <submittedName>
        <fullName evidence="2">Uncharacterized protein</fullName>
    </submittedName>
</protein>
<feature type="compositionally biased region" description="Polar residues" evidence="1">
    <location>
        <begin position="1"/>
        <end position="10"/>
    </location>
</feature>
<reference evidence="2 3" key="1">
    <citation type="journal article" date="2022" name="G3 (Bethesda)">
        <title>Whole-genome sequence and methylome profiling of the almond [Prunus dulcis (Mill.) D.A. Webb] cultivar 'Nonpareil'.</title>
        <authorList>
            <person name="D'Amico-Willman K.M."/>
            <person name="Ouma W.Z."/>
            <person name="Meulia T."/>
            <person name="Sideli G.M."/>
            <person name="Gradziel T.M."/>
            <person name="Fresnedo-Ramirez J."/>
        </authorList>
    </citation>
    <scope>NUCLEOTIDE SEQUENCE [LARGE SCALE GENOMIC DNA]</scope>
    <source>
        <strain evidence="2">Clone GOH B32 T37-40</strain>
    </source>
</reference>
<keyword evidence="3" id="KW-1185">Reference proteome</keyword>
<sequence>MLVRSSQVQPQPEKRPRQEVCYTESSRGETRPVLIRKRVYNTAPIRKKVCSTEPIWGVFPPEPDRETMRVKDGYFAWEPLDSGDDSDEGDDVLCMVEDEYCSLMAASWKGRKGDQETF</sequence>
<evidence type="ECO:0000313" key="3">
    <source>
        <dbReference type="Proteomes" id="UP001054821"/>
    </source>
</evidence>
<dbReference type="EMBL" id="JAJFAZ020000007">
    <property type="protein sequence ID" value="KAI5317118.1"/>
    <property type="molecule type" value="Genomic_DNA"/>
</dbReference>
<dbReference type="Proteomes" id="UP001054821">
    <property type="component" value="Chromosome 7"/>
</dbReference>
<accession>A0AAD4V2H6</accession>
<dbReference type="AlphaFoldDB" id="A0AAD4V2H6"/>
<organism evidence="2 3">
    <name type="scientific">Prunus dulcis</name>
    <name type="common">Almond</name>
    <name type="synonym">Amygdalus dulcis</name>
    <dbReference type="NCBI Taxonomy" id="3755"/>
    <lineage>
        <taxon>Eukaryota</taxon>
        <taxon>Viridiplantae</taxon>
        <taxon>Streptophyta</taxon>
        <taxon>Embryophyta</taxon>
        <taxon>Tracheophyta</taxon>
        <taxon>Spermatophyta</taxon>
        <taxon>Magnoliopsida</taxon>
        <taxon>eudicotyledons</taxon>
        <taxon>Gunneridae</taxon>
        <taxon>Pentapetalae</taxon>
        <taxon>rosids</taxon>
        <taxon>fabids</taxon>
        <taxon>Rosales</taxon>
        <taxon>Rosaceae</taxon>
        <taxon>Amygdaloideae</taxon>
        <taxon>Amygdaleae</taxon>
        <taxon>Prunus</taxon>
    </lineage>
</organism>